<dbReference type="GO" id="GO:0016020">
    <property type="term" value="C:membrane"/>
    <property type="evidence" value="ECO:0007669"/>
    <property type="project" value="GOC"/>
</dbReference>
<evidence type="ECO:0000259" key="8">
    <source>
        <dbReference type="Pfam" id="PF04116"/>
    </source>
</evidence>
<dbReference type="PANTHER" id="PTHR21624">
    <property type="entry name" value="STEROL DESATURASE-RELATED PROTEIN"/>
    <property type="match status" value="1"/>
</dbReference>
<evidence type="ECO:0000256" key="7">
    <source>
        <dbReference type="SAM" id="Phobius"/>
    </source>
</evidence>
<evidence type="ECO:0000256" key="5">
    <source>
        <dbReference type="ARBA" id="ARBA00023098"/>
    </source>
</evidence>
<dbReference type="Pfam" id="PF04116">
    <property type="entry name" value="FA_hydroxylase"/>
    <property type="match status" value="1"/>
</dbReference>
<dbReference type="AlphaFoldDB" id="A0A0K6IQ73"/>
<reference evidence="10" key="1">
    <citation type="submission" date="2015-08" db="EMBL/GenBank/DDBJ databases">
        <authorList>
            <person name="Varghese N."/>
        </authorList>
    </citation>
    <scope>NUCLEOTIDE SEQUENCE [LARGE SCALE GENOMIC DNA]</scope>
    <source>
        <strain evidence="10">JCM 18476</strain>
    </source>
</reference>
<keyword evidence="4" id="KW-0560">Oxidoreductase</keyword>
<feature type="transmembrane region" description="Helical" evidence="7">
    <location>
        <begin position="179"/>
        <end position="198"/>
    </location>
</feature>
<dbReference type="OrthoDB" id="9770329at2"/>
<feature type="transmembrane region" description="Helical" evidence="7">
    <location>
        <begin position="204"/>
        <end position="224"/>
    </location>
</feature>
<keyword evidence="10" id="KW-1185">Reference proteome</keyword>
<evidence type="ECO:0000256" key="3">
    <source>
        <dbReference type="ARBA" id="ARBA00022989"/>
    </source>
</evidence>
<dbReference type="PANTHER" id="PTHR21624:SF1">
    <property type="entry name" value="ALKYLGLYCEROL MONOOXYGENASE"/>
    <property type="match status" value="1"/>
</dbReference>
<feature type="transmembrane region" description="Helical" evidence="7">
    <location>
        <begin position="29"/>
        <end position="49"/>
    </location>
</feature>
<organism evidence="9 10">
    <name type="scientific">Marinomonas fungiae</name>
    <dbReference type="NCBI Taxonomy" id="1137284"/>
    <lineage>
        <taxon>Bacteria</taxon>
        <taxon>Pseudomonadati</taxon>
        <taxon>Pseudomonadota</taxon>
        <taxon>Gammaproteobacteria</taxon>
        <taxon>Oceanospirillales</taxon>
        <taxon>Oceanospirillaceae</taxon>
        <taxon>Marinomonas</taxon>
    </lineage>
</organism>
<keyword evidence="6 7" id="KW-0472">Membrane</keyword>
<evidence type="ECO:0000256" key="1">
    <source>
        <dbReference type="ARBA" id="ARBA00004127"/>
    </source>
</evidence>
<dbReference type="InterPro" id="IPR051689">
    <property type="entry name" value="Sterol_desaturase/TMEM195"/>
</dbReference>
<feature type="transmembrane region" description="Helical" evidence="7">
    <location>
        <begin position="81"/>
        <end position="102"/>
    </location>
</feature>
<dbReference type="STRING" id="1137284.GCA_001418205_02997"/>
<evidence type="ECO:0000256" key="6">
    <source>
        <dbReference type="ARBA" id="ARBA00023136"/>
    </source>
</evidence>
<accession>A0A0K6IQ73</accession>
<evidence type="ECO:0000256" key="2">
    <source>
        <dbReference type="ARBA" id="ARBA00022692"/>
    </source>
</evidence>
<dbReference type="GO" id="GO:0012505">
    <property type="term" value="C:endomembrane system"/>
    <property type="evidence" value="ECO:0007669"/>
    <property type="project" value="UniProtKB-SubCell"/>
</dbReference>
<dbReference type="GO" id="GO:0006643">
    <property type="term" value="P:membrane lipid metabolic process"/>
    <property type="evidence" value="ECO:0007669"/>
    <property type="project" value="TreeGrafter"/>
</dbReference>
<dbReference type="GO" id="GO:0050479">
    <property type="term" value="F:glyceryl-ether monooxygenase activity"/>
    <property type="evidence" value="ECO:0007669"/>
    <property type="project" value="TreeGrafter"/>
</dbReference>
<proteinExistence type="predicted"/>
<sequence length="336" mass="39251">MIENFVIWLGDELAQAGSSLLDASKRVSVFYLFAGLVFAWLVLTLRYGVQGWTRLKPYLSWRIWWHRSARTDYQLWLANRLLLAILIPKGLTQAIWISWLYFFWQEQGFSDLQLGWPTALVMGLFTLCYFLVDDFSRFIVHWAMHKSPWLWAFHQVHHSAKVLTPFTVFRTHPVEGLLFFLRSMAAQSLVISLFLVAFPNQVSLWQIFGVLVTTFVFNVLGANLRHSGVALSYGPRLEKWLISPAQHQVHHSVARQHYDRNFGVTLAVWDRLFGSWHVGHDDQRIEYGTHQAIDEMNFLGQWLQPFKDCLTLLKLKASCVGRLLYKTLRQKKRPTQ</sequence>
<evidence type="ECO:0000256" key="4">
    <source>
        <dbReference type="ARBA" id="ARBA00023002"/>
    </source>
</evidence>
<comment type="subcellular location">
    <subcellularLocation>
        <location evidence="1">Endomembrane system</location>
        <topology evidence="1">Multi-pass membrane protein</topology>
    </subcellularLocation>
</comment>
<dbReference type="GO" id="GO:0008610">
    <property type="term" value="P:lipid biosynthetic process"/>
    <property type="evidence" value="ECO:0007669"/>
    <property type="project" value="InterPro"/>
</dbReference>
<evidence type="ECO:0000313" key="10">
    <source>
        <dbReference type="Proteomes" id="UP000182769"/>
    </source>
</evidence>
<dbReference type="EMBL" id="CYHG01000011">
    <property type="protein sequence ID" value="CUB05467.1"/>
    <property type="molecule type" value="Genomic_DNA"/>
</dbReference>
<feature type="transmembrane region" description="Helical" evidence="7">
    <location>
        <begin position="114"/>
        <end position="132"/>
    </location>
</feature>
<dbReference type="GO" id="GO:0005506">
    <property type="term" value="F:iron ion binding"/>
    <property type="evidence" value="ECO:0007669"/>
    <property type="project" value="InterPro"/>
</dbReference>
<keyword evidence="2 7" id="KW-0812">Transmembrane</keyword>
<keyword evidence="5" id="KW-0443">Lipid metabolism</keyword>
<gene>
    <name evidence="9" type="ORF">Ga0061065_11157</name>
</gene>
<name>A0A0K6IQ73_9GAMM</name>
<dbReference type="Proteomes" id="UP000182769">
    <property type="component" value="Unassembled WGS sequence"/>
</dbReference>
<dbReference type="RefSeq" id="WP_055464043.1">
    <property type="nucleotide sequence ID" value="NZ_CYHG01000011.1"/>
</dbReference>
<dbReference type="InterPro" id="IPR006694">
    <property type="entry name" value="Fatty_acid_hydroxylase"/>
</dbReference>
<protein>
    <submittedName>
        <fullName evidence="9">Sterol desaturase/sphingolipid hydroxylase, fatty acid hydroxylase superfamily</fullName>
    </submittedName>
</protein>
<feature type="domain" description="Fatty acid hydroxylase" evidence="8">
    <location>
        <begin position="127"/>
        <end position="275"/>
    </location>
</feature>
<evidence type="ECO:0000313" key="9">
    <source>
        <dbReference type="EMBL" id="CUB05467.1"/>
    </source>
</evidence>
<keyword evidence="3 7" id="KW-1133">Transmembrane helix</keyword>